<protein>
    <recommendedName>
        <fullName evidence="1">RNase H type-1 domain-containing protein</fullName>
    </recommendedName>
</protein>
<dbReference type="InterPro" id="IPR002156">
    <property type="entry name" value="RNaseH_domain"/>
</dbReference>
<comment type="caution">
    <text evidence="2">The sequence shown here is derived from an EMBL/GenBank/DDBJ whole genome shotgun (WGS) entry which is preliminary data.</text>
</comment>
<dbReference type="Proteomes" id="UP000288805">
    <property type="component" value="Unassembled WGS sequence"/>
</dbReference>
<dbReference type="GO" id="GO:0004523">
    <property type="term" value="F:RNA-DNA hybrid ribonuclease activity"/>
    <property type="evidence" value="ECO:0007669"/>
    <property type="project" value="InterPro"/>
</dbReference>
<dbReference type="AlphaFoldDB" id="A0A438CBC9"/>
<dbReference type="EMBL" id="QGNW01002358">
    <property type="protein sequence ID" value="RVW20540.1"/>
    <property type="molecule type" value="Genomic_DNA"/>
</dbReference>
<gene>
    <name evidence="2" type="ORF">CK203_112909</name>
</gene>
<accession>A0A438CBC9</accession>
<dbReference type="Pfam" id="PF13456">
    <property type="entry name" value="RVT_3"/>
    <property type="match status" value="1"/>
</dbReference>
<dbReference type="InterPro" id="IPR012337">
    <property type="entry name" value="RNaseH-like_sf"/>
</dbReference>
<evidence type="ECO:0000259" key="1">
    <source>
        <dbReference type="Pfam" id="PF13456"/>
    </source>
</evidence>
<reference evidence="2 3" key="1">
    <citation type="journal article" date="2018" name="PLoS Genet.">
        <title>Population sequencing reveals clonal diversity and ancestral inbreeding in the grapevine cultivar Chardonnay.</title>
        <authorList>
            <person name="Roach M.J."/>
            <person name="Johnson D.L."/>
            <person name="Bohlmann J."/>
            <person name="van Vuuren H.J."/>
            <person name="Jones S.J."/>
            <person name="Pretorius I.S."/>
            <person name="Schmidt S.A."/>
            <person name="Borneman A.R."/>
        </authorList>
    </citation>
    <scope>NUCLEOTIDE SEQUENCE [LARGE SCALE GENOMIC DNA]</scope>
    <source>
        <strain evidence="3">cv. Chardonnay</strain>
        <tissue evidence="2">Leaf</tissue>
    </source>
</reference>
<name>A0A438CBC9_VITVI</name>
<dbReference type="SUPFAM" id="SSF53098">
    <property type="entry name" value="Ribonuclease H-like"/>
    <property type="match status" value="2"/>
</dbReference>
<dbReference type="PANTHER" id="PTHR48475">
    <property type="entry name" value="RIBONUCLEASE H"/>
    <property type="match status" value="1"/>
</dbReference>
<evidence type="ECO:0000313" key="3">
    <source>
        <dbReference type="Proteomes" id="UP000288805"/>
    </source>
</evidence>
<dbReference type="GO" id="GO:0003676">
    <property type="term" value="F:nucleic acid binding"/>
    <property type="evidence" value="ECO:0007669"/>
    <property type="project" value="InterPro"/>
</dbReference>
<feature type="domain" description="RNase H type-1" evidence="1">
    <location>
        <begin position="101"/>
        <end position="167"/>
    </location>
</feature>
<dbReference type="PANTHER" id="PTHR48475:SF1">
    <property type="entry name" value="RNASE H TYPE-1 DOMAIN-CONTAINING PROTEIN"/>
    <property type="match status" value="1"/>
</dbReference>
<proteinExistence type="predicted"/>
<sequence length="416" mass="48228">MLCIQPERKAILEAKQISARGEYNLVGPVGNWFNLFYKRTMDNPQFWHFSSLYPLGLKPIRYGELVVHLEGLSLCLASVRRPSSGLRGVLPRMGHLPDSFELGIRQMEVFGDSNIVLRQIQCEWKTRDVKLRPYHAYLELLVGRFDDLRYTHLPRVQNQFVDALATLASMIDIPTDTIVRPLLIESRSVPTYSCLIDEAKFDDGLPWYHDIYQFLRLDCASTDRVMKEVYAGVCGPHMGGHMLARKIMRTGYFWLTMETDCCYLQSYMHDFTMTIFNMGADVDTLLQRYGIQHHRSSAYKSQTNGAVEAANKNIKRILRMMVEIFLDWSEKLPFALWAYRTSFRTSIGATLYFLVYGMEVVLPVEIEIADHVRAYQRKMSYAFKKRVKPRPLQRGDLVLKAIRGLIRDPKGKFRPN</sequence>
<dbReference type="Gene3D" id="3.30.420.10">
    <property type="entry name" value="Ribonuclease H-like superfamily/Ribonuclease H"/>
    <property type="match status" value="2"/>
</dbReference>
<evidence type="ECO:0000313" key="2">
    <source>
        <dbReference type="EMBL" id="RVW20540.1"/>
    </source>
</evidence>
<dbReference type="InterPro" id="IPR036397">
    <property type="entry name" value="RNaseH_sf"/>
</dbReference>
<organism evidence="2 3">
    <name type="scientific">Vitis vinifera</name>
    <name type="common">Grape</name>
    <dbReference type="NCBI Taxonomy" id="29760"/>
    <lineage>
        <taxon>Eukaryota</taxon>
        <taxon>Viridiplantae</taxon>
        <taxon>Streptophyta</taxon>
        <taxon>Embryophyta</taxon>
        <taxon>Tracheophyta</taxon>
        <taxon>Spermatophyta</taxon>
        <taxon>Magnoliopsida</taxon>
        <taxon>eudicotyledons</taxon>
        <taxon>Gunneridae</taxon>
        <taxon>Pentapetalae</taxon>
        <taxon>rosids</taxon>
        <taxon>Vitales</taxon>
        <taxon>Vitaceae</taxon>
        <taxon>Viteae</taxon>
        <taxon>Vitis</taxon>
    </lineage>
</organism>